<feature type="transmembrane region" description="Helical" evidence="1">
    <location>
        <begin position="62"/>
        <end position="84"/>
    </location>
</feature>
<accession>A0A261W2B7</accession>
<keyword evidence="1" id="KW-1133">Transmembrane helix</keyword>
<dbReference type="AlphaFoldDB" id="A0A261W2B7"/>
<evidence type="ECO:0000256" key="1">
    <source>
        <dbReference type="SAM" id="Phobius"/>
    </source>
</evidence>
<proteinExistence type="predicted"/>
<organism evidence="2 3">
    <name type="scientific">Bordetella genomosp. 2</name>
    <dbReference type="NCBI Taxonomy" id="1983456"/>
    <lineage>
        <taxon>Bacteria</taxon>
        <taxon>Pseudomonadati</taxon>
        <taxon>Pseudomonadota</taxon>
        <taxon>Betaproteobacteria</taxon>
        <taxon>Burkholderiales</taxon>
        <taxon>Alcaligenaceae</taxon>
        <taxon>Bordetella</taxon>
    </lineage>
</organism>
<keyword evidence="1" id="KW-0472">Membrane</keyword>
<dbReference type="RefSeq" id="WP_094806342.1">
    <property type="nucleotide sequence ID" value="NZ_NEVT01000003.1"/>
</dbReference>
<name>A0A261W2B7_9BORD</name>
<dbReference type="EMBL" id="NEVT01000003">
    <property type="protein sequence ID" value="OZI79882.1"/>
    <property type="molecule type" value="Genomic_DNA"/>
</dbReference>
<comment type="caution">
    <text evidence="2">The sequence shown here is derived from an EMBL/GenBank/DDBJ whole genome shotgun (WGS) entry which is preliminary data.</text>
</comment>
<sequence length="86" mass="9673">MSYPESKVMIGCLHGERSHFPRTLEQAFGNGPAITYRRMRRRDRTDWGGNWAPDSHRIPRRAWIGAALVATLLFIVVPLAGHAAGF</sequence>
<dbReference type="Proteomes" id="UP000215633">
    <property type="component" value="Unassembled WGS sequence"/>
</dbReference>
<keyword evidence="3" id="KW-1185">Reference proteome</keyword>
<evidence type="ECO:0000313" key="2">
    <source>
        <dbReference type="EMBL" id="OZI79882.1"/>
    </source>
</evidence>
<reference evidence="3" key="1">
    <citation type="submission" date="2017-05" db="EMBL/GenBank/DDBJ databases">
        <title>Complete and WGS of Bordetella genogroups.</title>
        <authorList>
            <person name="Spilker T."/>
            <person name="Lipuma J."/>
        </authorList>
    </citation>
    <scope>NUCLEOTIDE SEQUENCE [LARGE SCALE GENOMIC DNA]</scope>
    <source>
        <strain evidence="3">AU8256</strain>
    </source>
</reference>
<evidence type="ECO:0000313" key="3">
    <source>
        <dbReference type="Proteomes" id="UP000215633"/>
    </source>
</evidence>
<protein>
    <submittedName>
        <fullName evidence="2">Uncharacterized protein</fullName>
    </submittedName>
</protein>
<gene>
    <name evidence="2" type="ORF">CAL24_08190</name>
</gene>
<keyword evidence="1" id="KW-0812">Transmembrane</keyword>